<gene>
    <name evidence="15" type="ORF">ACFQ1G_03775</name>
</gene>
<accession>A0ABW3IE55</accession>
<dbReference type="Gene3D" id="1.10.390.10">
    <property type="entry name" value="Neutral Protease Domain 2"/>
    <property type="match status" value="1"/>
</dbReference>
<comment type="catalytic activity">
    <reaction evidence="1">
        <text>Release of an N-terminal amino acid, Xaa-|-Yaa- from a peptide, amide or arylamide. Xaa is preferably Ala, but may be most amino acids including Pro (slow action). When a terminal hydrophobic residue is followed by a prolyl residue, the two may be released as an intact Xaa-Pro dipeptide.</text>
        <dbReference type="EC" id="3.4.11.2"/>
    </reaction>
</comment>
<dbReference type="CDD" id="cd09603">
    <property type="entry name" value="M1_APN_like"/>
    <property type="match status" value="1"/>
</dbReference>
<feature type="domain" description="Aminopeptidase N-like N-terminal" evidence="14">
    <location>
        <begin position="31"/>
        <end position="193"/>
    </location>
</feature>
<evidence type="ECO:0000256" key="7">
    <source>
        <dbReference type="ARBA" id="ARBA00022670"/>
    </source>
</evidence>
<comment type="caution">
    <text evidence="15">The sequence shown here is derived from an EMBL/GenBank/DDBJ whole genome shotgun (WGS) entry which is preliminary data.</text>
</comment>
<evidence type="ECO:0000256" key="5">
    <source>
        <dbReference type="ARBA" id="ARBA00015611"/>
    </source>
</evidence>
<evidence type="ECO:0000256" key="8">
    <source>
        <dbReference type="ARBA" id="ARBA00022723"/>
    </source>
</evidence>
<keyword evidence="8" id="KW-0479">Metal-binding</keyword>
<dbReference type="SUPFAM" id="SSF48371">
    <property type="entry name" value="ARM repeat"/>
    <property type="match status" value="1"/>
</dbReference>
<evidence type="ECO:0000256" key="12">
    <source>
        <dbReference type="SAM" id="SignalP"/>
    </source>
</evidence>
<comment type="cofactor">
    <cofactor evidence="2">
        <name>Zn(2+)</name>
        <dbReference type="ChEBI" id="CHEBI:29105"/>
    </cofactor>
</comment>
<dbReference type="InterPro" id="IPR045357">
    <property type="entry name" value="Aminopeptidase_N-like_N"/>
</dbReference>
<evidence type="ECO:0000256" key="3">
    <source>
        <dbReference type="ARBA" id="ARBA00010136"/>
    </source>
</evidence>
<dbReference type="Gene3D" id="2.60.40.1730">
    <property type="entry name" value="tricorn interacting facor f3 domain"/>
    <property type="match status" value="1"/>
</dbReference>
<name>A0ABW3IE55_9FLAO</name>
<reference evidence="16" key="1">
    <citation type="journal article" date="2019" name="Int. J. Syst. Evol. Microbiol.">
        <title>The Global Catalogue of Microorganisms (GCM) 10K type strain sequencing project: providing services to taxonomists for standard genome sequencing and annotation.</title>
        <authorList>
            <consortium name="The Broad Institute Genomics Platform"/>
            <consortium name="The Broad Institute Genome Sequencing Center for Infectious Disease"/>
            <person name="Wu L."/>
            <person name="Ma J."/>
        </authorList>
    </citation>
    <scope>NUCLEOTIDE SEQUENCE [LARGE SCALE GENOMIC DNA]</scope>
    <source>
        <strain evidence="16">CCUG 60898</strain>
    </source>
</reference>
<evidence type="ECO:0000259" key="13">
    <source>
        <dbReference type="Pfam" id="PF01433"/>
    </source>
</evidence>
<feature type="domain" description="Peptidase M1 membrane alanine aminopeptidase" evidence="13">
    <location>
        <begin position="233"/>
        <end position="432"/>
    </location>
</feature>
<evidence type="ECO:0000259" key="14">
    <source>
        <dbReference type="Pfam" id="PF17900"/>
    </source>
</evidence>
<dbReference type="PRINTS" id="PR00756">
    <property type="entry name" value="ALADIPTASE"/>
</dbReference>
<dbReference type="InterPro" id="IPR042097">
    <property type="entry name" value="Aminopeptidase_N-like_N_sf"/>
</dbReference>
<dbReference type="PANTHER" id="PTHR11533">
    <property type="entry name" value="PROTEASE M1 ZINC METALLOPROTEASE"/>
    <property type="match status" value="1"/>
</dbReference>
<feature type="chain" id="PRO_5046086654" description="Aminopeptidase N" evidence="12">
    <location>
        <begin position="20"/>
        <end position="690"/>
    </location>
</feature>
<keyword evidence="6 15" id="KW-0031">Aminopeptidase</keyword>
<dbReference type="InterPro" id="IPR050344">
    <property type="entry name" value="Peptidase_M1_aminopeptidases"/>
</dbReference>
<dbReference type="InterPro" id="IPR014782">
    <property type="entry name" value="Peptidase_M1_dom"/>
</dbReference>
<dbReference type="SUPFAM" id="SSF55486">
    <property type="entry name" value="Metalloproteases ('zincins'), catalytic domain"/>
    <property type="match status" value="1"/>
</dbReference>
<keyword evidence="7" id="KW-0645">Protease</keyword>
<proteinExistence type="inferred from homology"/>
<evidence type="ECO:0000256" key="10">
    <source>
        <dbReference type="ARBA" id="ARBA00022833"/>
    </source>
</evidence>
<dbReference type="EMBL" id="JBHTJP010000032">
    <property type="protein sequence ID" value="MFD0975902.1"/>
    <property type="molecule type" value="Genomic_DNA"/>
</dbReference>
<dbReference type="SUPFAM" id="SSF63737">
    <property type="entry name" value="Leukotriene A4 hydrolase N-terminal domain"/>
    <property type="match status" value="1"/>
</dbReference>
<evidence type="ECO:0000256" key="6">
    <source>
        <dbReference type="ARBA" id="ARBA00022438"/>
    </source>
</evidence>
<dbReference type="Proteomes" id="UP001597100">
    <property type="component" value="Unassembled WGS sequence"/>
</dbReference>
<evidence type="ECO:0000256" key="9">
    <source>
        <dbReference type="ARBA" id="ARBA00022801"/>
    </source>
</evidence>
<dbReference type="InterPro" id="IPR016024">
    <property type="entry name" value="ARM-type_fold"/>
</dbReference>
<dbReference type="GO" id="GO:0004177">
    <property type="term" value="F:aminopeptidase activity"/>
    <property type="evidence" value="ECO:0007669"/>
    <property type="project" value="UniProtKB-KW"/>
</dbReference>
<dbReference type="InterPro" id="IPR027268">
    <property type="entry name" value="Peptidase_M4/M1_CTD_sf"/>
</dbReference>
<evidence type="ECO:0000313" key="16">
    <source>
        <dbReference type="Proteomes" id="UP001597100"/>
    </source>
</evidence>
<keyword evidence="12" id="KW-0732">Signal</keyword>
<evidence type="ECO:0000256" key="11">
    <source>
        <dbReference type="ARBA" id="ARBA00023049"/>
    </source>
</evidence>
<keyword evidence="9 15" id="KW-0378">Hydrolase</keyword>
<evidence type="ECO:0000256" key="4">
    <source>
        <dbReference type="ARBA" id="ARBA00012564"/>
    </source>
</evidence>
<keyword evidence="11" id="KW-0482">Metalloprotease</keyword>
<keyword evidence="10" id="KW-0862">Zinc</keyword>
<organism evidence="15 16">
    <name type="scientific">Salinimicrobium gaetbulicola</name>
    <dbReference type="NCBI Taxonomy" id="999702"/>
    <lineage>
        <taxon>Bacteria</taxon>
        <taxon>Pseudomonadati</taxon>
        <taxon>Bacteroidota</taxon>
        <taxon>Flavobacteriia</taxon>
        <taxon>Flavobacteriales</taxon>
        <taxon>Flavobacteriaceae</taxon>
        <taxon>Salinimicrobium</taxon>
    </lineage>
</organism>
<sequence length="690" mass="79851">MKWLFLFLSLLTTGQVTFAQQVDFTHLQALLSIDPSQGKITGEITYTFDVLEPTDSVGIDARKMEFEQVFLNGEKVAFQKDENKFWIKNAFSESKNNTLQFKYSAEPIKAMYFIQTSPDKQDIQVWTQGQGKYTSHWLPSFDDTREKLEFDLSVIYESGKRVIANGQLVNSEEIHDGRTRWEFDMDKPMSSYLVALAAGDFKLKESVSESGVPMQFFYPEGFKEKVEPTYRHSEMMMSFMEKETGVAYPWQNYKQVPVQDFLYAGMENTGTTIFSDIFLVDSIGYNDRNYVMVNSHELAHQWFGNLVTATSGEHHWLQEGFSTYYSLLLEKEIFGEDYFYWKLFQSAEELKKMSDLGKGEALLSKKGSSLTYYQRGAWALHILKGLVGKASFDKAITQYLQKYAFGSVTTDDFLREVELVSGIDLTDYRKNWLEQSAFQGTEALESLKKSEFIRNYLEIAALKQLPLKSKKELLERALNFPVNDYIGQEVVHQLALEETSEVLDLYKKAFATNNLYVRQAIALSLQEIPQELKSAYESLLDDESYVTQEAALFNLWINFPKERVRYLQQMEGRQGFLDKNIRNLWLALRIATPQTGIVNRGQYLEELSSYTASHNRFQVRQNAFGFLMQLNALQSQNIYDLLDASRHHNYRFREFAKSLLKQVIANDKLLPEDKDLLEQELGIKESEAKN</sequence>
<dbReference type="InterPro" id="IPR001930">
    <property type="entry name" value="Peptidase_M1"/>
</dbReference>
<keyword evidence="16" id="KW-1185">Reference proteome</keyword>
<feature type="signal peptide" evidence="12">
    <location>
        <begin position="1"/>
        <end position="19"/>
    </location>
</feature>
<dbReference type="Pfam" id="PF01433">
    <property type="entry name" value="Peptidase_M1"/>
    <property type="match status" value="1"/>
</dbReference>
<dbReference type="PANTHER" id="PTHR11533:SF174">
    <property type="entry name" value="PUROMYCIN-SENSITIVE AMINOPEPTIDASE-RELATED"/>
    <property type="match status" value="1"/>
</dbReference>
<comment type="similarity">
    <text evidence="3">Belongs to the peptidase M1 family.</text>
</comment>
<dbReference type="Pfam" id="PF17900">
    <property type="entry name" value="Peptidase_M1_N"/>
    <property type="match status" value="1"/>
</dbReference>
<evidence type="ECO:0000256" key="1">
    <source>
        <dbReference type="ARBA" id="ARBA00000098"/>
    </source>
</evidence>
<dbReference type="EC" id="3.4.11.2" evidence="4"/>
<protein>
    <recommendedName>
        <fullName evidence="5">Aminopeptidase N</fullName>
        <ecNumber evidence="4">3.4.11.2</ecNumber>
    </recommendedName>
</protein>
<dbReference type="RefSeq" id="WP_380736938.1">
    <property type="nucleotide sequence ID" value="NZ_JBHTJP010000032.1"/>
</dbReference>
<evidence type="ECO:0000313" key="15">
    <source>
        <dbReference type="EMBL" id="MFD0975902.1"/>
    </source>
</evidence>
<evidence type="ECO:0000256" key="2">
    <source>
        <dbReference type="ARBA" id="ARBA00001947"/>
    </source>
</evidence>